<protein>
    <submittedName>
        <fullName evidence="1">Metalloprotease with PDZ domain</fullName>
    </submittedName>
</protein>
<keyword evidence="1" id="KW-0482">Metalloprotease</keyword>
<dbReference type="Proteomes" id="UP000564385">
    <property type="component" value="Unassembled WGS sequence"/>
</dbReference>
<keyword evidence="1" id="KW-0378">Hydrolase</keyword>
<evidence type="ECO:0000313" key="2">
    <source>
        <dbReference type="Proteomes" id="UP000564385"/>
    </source>
</evidence>
<dbReference type="GO" id="GO:0006508">
    <property type="term" value="P:proteolysis"/>
    <property type="evidence" value="ECO:0007669"/>
    <property type="project" value="UniProtKB-KW"/>
</dbReference>
<gene>
    <name evidence="1" type="ORF">HDF08_002238</name>
</gene>
<dbReference type="GO" id="GO:0008237">
    <property type="term" value="F:metallopeptidase activity"/>
    <property type="evidence" value="ECO:0007669"/>
    <property type="project" value="UniProtKB-KW"/>
</dbReference>
<accession>A0A852VG12</accession>
<evidence type="ECO:0000313" key="1">
    <source>
        <dbReference type="EMBL" id="NYF90171.1"/>
    </source>
</evidence>
<organism evidence="1 2">
    <name type="scientific">Tunturiibacter lichenicola</name>
    <dbReference type="NCBI Taxonomy" id="2051959"/>
    <lineage>
        <taxon>Bacteria</taxon>
        <taxon>Pseudomonadati</taxon>
        <taxon>Acidobacteriota</taxon>
        <taxon>Terriglobia</taxon>
        <taxon>Terriglobales</taxon>
        <taxon>Acidobacteriaceae</taxon>
        <taxon>Tunturiibacter</taxon>
    </lineage>
</organism>
<sequence>MGASFFMGGDVHLYPAVPAPTGFFEAWYGNPPFNLRPVMESEKNLYRFYESFFKRLNTVPYGVFIRENLVNAGGGVSLGSTSFVSTFEPTTDWGQLKITLAHEMLHTFVGQLDSGGTDGSWYSEGSSVYYARLRAGQVTSSEFLADLNSTAGRYYTDVMIHTPNSEIAPNF</sequence>
<keyword evidence="1" id="KW-0645">Protease</keyword>
<name>A0A852VG12_9BACT</name>
<dbReference type="EMBL" id="JACCCU010000001">
    <property type="protein sequence ID" value="NYF90171.1"/>
    <property type="molecule type" value="Genomic_DNA"/>
</dbReference>
<comment type="caution">
    <text evidence="1">The sequence shown here is derived from an EMBL/GenBank/DDBJ whole genome shotgun (WGS) entry which is preliminary data.</text>
</comment>
<proteinExistence type="predicted"/>
<reference evidence="1 2" key="1">
    <citation type="submission" date="2020-07" db="EMBL/GenBank/DDBJ databases">
        <title>Genomic Encyclopedia of Type Strains, Phase IV (KMG-V): Genome sequencing to study the core and pangenomes of soil and plant-associated prokaryotes.</title>
        <authorList>
            <person name="Whitman W."/>
        </authorList>
    </citation>
    <scope>NUCLEOTIDE SEQUENCE [LARGE SCALE GENOMIC DNA]</scope>
    <source>
        <strain evidence="1 2">M8UP22</strain>
    </source>
</reference>
<dbReference type="AlphaFoldDB" id="A0A852VG12"/>